<reference evidence="11" key="1">
    <citation type="journal article" date="2021" name="PeerJ">
        <title>Extensive microbial diversity within the chicken gut microbiome revealed by metagenomics and culture.</title>
        <authorList>
            <person name="Gilroy R."/>
            <person name="Ravi A."/>
            <person name="Getino M."/>
            <person name="Pursley I."/>
            <person name="Horton D.L."/>
            <person name="Alikhan N.F."/>
            <person name="Baker D."/>
            <person name="Gharbi K."/>
            <person name="Hall N."/>
            <person name="Watson M."/>
            <person name="Adriaenssens E.M."/>
            <person name="Foster-Nyarko E."/>
            <person name="Jarju S."/>
            <person name="Secka A."/>
            <person name="Antonio M."/>
            <person name="Oren A."/>
            <person name="Chaudhuri R.R."/>
            <person name="La Ragione R."/>
            <person name="Hildebrand F."/>
            <person name="Pallen M.J."/>
        </authorList>
    </citation>
    <scope>NUCLEOTIDE SEQUENCE</scope>
    <source>
        <strain evidence="11">ChiSxjej5B17-1746</strain>
    </source>
</reference>
<reference evidence="11" key="2">
    <citation type="submission" date="2021-04" db="EMBL/GenBank/DDBJ databases">
        <authorList>
            <person name="Gilroy R."/>
        </authorList>
    </citation>
    <scope>NUCLEOTIDE SEQUENCE</scope>
    <source>
        <strain evidence="11">ChiSxjej5B17-1746</strain>
    </source>
</reference>
<dbReference type="PANTHER" id="PTHR33451:SF3">
    <property type="entry name" value="MALATE-2H(+)_NA(+)-LACTATE ANTIPORTER"/>
    <property type="match status" value="1"/>
</dbReference>
<keyword evidence="6 9" id="KW-1133">Transmembrane helix</keyword>
<dbReference type="PROSITE" id="PS51257">
    <property type="entry name" value="PROKAR_LIPOPROTEIN"/>
    <property type="match status" value="1"/>
</dbReference>
<protein>
    <submittedName>
        <fullName evidence="11">Sodium:proton antiporter</fullName>
    </submittedName>
</protein>
<feature type="transmembrane region" description="Helical" evidence="9">
    <location>
        <begin position="59"/>
        <end position="78"/>
    </location>
</feature>
<feature type="transmembrane region" description="Helical" evidence="9">
    <location>
        <begin position="218"/>
        <end position="238"/>
    </location>
</feature>
<dbReference type="InterPro" id="IPR018461">
    <property type="entry name" value="Na/H_Antiport_NhaC-like_C"/>
</dbReference>
<evidence type="ECO:0000256" key="3">
    <source>
        <dbReference type="ARBA" id="ARBA00022449"/>
    </source>
</evidence>
<evidence type="ECO:0000256" key="6">
    <source>
        <dbReference type="ARBA" id="ARBA00022989"/>
    </source>
</evidence>
<keyword evidence="5 9" id="KW-0812">Transmembrane</keyword>
<evidence type="ECO:0000313" key="11">
    <source>
        <dbReference type="EMBL" id="HIW79272.1"/>
    </source>
</evidence>
<organism evidence="11 12">
    <name type="scientific">Candidatus Bilophila faecipullorum</name>
    <dbReference type="NCBI Taxonomy" id="2838482"/>
    <lineage>
        <taxon>Bacteria</taxon>
        <taxon>Pseudomonadati</taxon>
        <taxon>Thermodesulfobacteriota</taxon>
        <taxon>Desulfovibrionia</taxon>
        <taxon>Desulfovibrionales</taxon>
        <taxon>Desulfovibrionaceae</taxon>
        <taxon>Bilophila</taxon>
    </lineage>
</organism>
<comment type="subcellular location">
    <subcellularLocation>
        <location evidence="1">Cell membrane</location>
        <topology evidence="1">Multi-pass membrane protein</topology>
    </subcellularLocation>
</comment>
<feature type="transmembrane region" description="Helical" evidence="9">
    <location>
        <begin position="98"/>
        <end position="131"/>
    </location>
</feature>
<evidence type="ECO:0000256" key="1">
    <source>
        <dbReference type="ARBA" id="ARBA00004651"/>
    </source>
</evidence>
<keyword evidence="4" id="KW-1003">Cell membrane</keyword>
<proteinExistence type="inferred from homology"/>
<dbReference type="Proteomes" id="UP000824264">
    <property type="component" value="Unassembled WGS sequence"/>
</dbReference>
<keyword evidence="3" id="KW-0050">Antiport</keyword>
<dbReference type="Pfam" id="PF03553">
    <property type="entry name" value="Na_H_antiporter"/>
    <property type="match status" value="1"/>
</dbReference>
<evidence type="ECO:0000259" key="10">
    <source>
        <dbReference type="Pfam" id="PF03553"/>
    </source>
</evidence>
<gene>
    <name evidence="11" type="ORF">H9874_09030</name>
</gene>
<evidence type="ECO:0000256" key="5">
    <source>
        <dbReference type="ARBA" id="ARBA00022692"/>
    </source>
</evidence>
<dbReference type="GO" id="GO:0005886">
    <property type="term" value="C:plasma membrane"/>
    <property type="evidence" value="ECO:0007669"/>
    <property type="project" value="UniProtKB-SubCell"/>
</dbReference>
<comment type="caution">
    <text evidence="11">The sequence shown here is derived from an EMBL/GenBank/DDBJ whole genome shotgun (WGS) entry which is preliminary data.</text>
</comment>
<evidence type="ECO:0000313" key="12">
    <source>
        <dbReference type="Proteomes" id="UP000824264"/>
    </source>
</evidence>
<evidence type="ECO:0000256" key="2">
    <source>
        <dbReference type="ARBA" id="ARBA00022448"/>
    </source>
</evidence>
<sequence length="435" mass="45967">MKGAVLGIFLAGLTACVLTGATILWALLLGLLCFSAYALHLGHAPRAVGTMLLTGVRKVSNILLIFCLIGMLTAIWRAAGTIPLIIRDTLPWVDPASFYLSVFILCSLMSLLLGTSFGTVSTLGVIFMLLARTAGLHEGLTAGAIMSGIYVGDRCSPMSSSAALVCALTNTNIYDNIRRMWRTGVTPFLLAGLGYKLLSPSGAAACVDSGVAGQLDAWFRLSGWALLPAAAIVALSLFRVEVKRAMTCSILAGCGVCLFLQDMPPSDLLSCLLWGYRPPEGAEMLAGGGILSMRMVAGIVLLSSSYAGIFDATGLLRGFEEGIRRMADKWGVFRATAAVSIPVSAISCNQTLATILTDQLCRLLATTRQERAIHLENSVILIAALVPWSIACSVPCATLGVGMECLPYALYLYLVPVLNGLARENRTPVAVPGRS</sequence>
<evidence type="ECO:0000256" key="7">
    <source>
        <dbReference type="ARBA" id="ARBA00023136"/>
    </source>
</evidence>
<dbReference type="EMBL" id="DXGI01000342">
    <property type="protein sequence ID" value="HIW79272.1"/>
    <property type="molecule type" value="Genomic_DNA"/>
</dbReference>
<feature type="transmembrane region" description="Helical" evidence="9">
    <location>
        <begin position="6"/>
        <end position="39"/>
    </location>
</feature>
<name>A0A9D1U9A6_9BACT</name>
<evidence type="ECO:0000256" key="8">
    <source>
        <dbReference type="ARBA" id="ARBA00038435"/>
    </source>
</evidence>
<dbReference type="AlphaFoldDB" id="A0A9D1U9A6"/>
<keyword evidence="2" id="KW-0813">Transport</keyword>
<evidence type="ECO:0000256" key="9">
    <source>
        <dbReference type="SAM" id="Phobius"/>
    </source>
</evidence>
<dbReference type="GO" id="GO:0015297">
    <property type="term" value="F:antiporter activity"/>
    <property type="evidence" value="ECO:0007669"/>
    <property type="project" value="UniProtKB-KW"/>
</dbReference>
<accession>A0A9D1U9A6</accession>
<dbReference type="PANTHER" id="PTHR33451">
    <property type="entry name" value="MALATE-2H(+)/NA(+)-LACTATE ANTIPORTER"/>
    <property type="match status" value="1"/>
</dbReference>
<comment type="similarity">
    <text evidence="8">Belongs to the NhaC Na(+)/H(+) (TC 2.A.35) antiporter family.</text>
</comment>
<evidence type="ECO:0000256" key="4">
    <source>
        <dbReference type="ARBA" id="ARBA00022475"/>
    </source>
</evidence>
<feature type="domain" description="Na+/H+ antiporter NhaC-like C-terminal" evidence="10">
    <location>
        <begin position="148"/>
        <end position="413"/>
    </location>
</feature>
<keyword evidence="7 9" id="KW-0472">Membrane</keyword>
<feature type="transmembrane region" description="Helical" evidence="9">
    <location>
        <begin position="180"/>
        <end position="198"/>
    </location>
</feature>
<dbReference type="InterPro" id="IPR052180">
    <property type="entry name" value="NhaC_Na-H+_Antiporter"/>
</dbReference>